<dbReference type="HOGENOM" id="CLU_1683362_0_0_6"/>
<protein>
    <submittedName>
        <fullName evidence="1">Uncharacterized protein</fullName>
    </submittedName>
</protein>
<gene>
    <name evidence="1" type="ORF">CEM_041</name>
</gene>
<proteinExistence type="predicted"/>
<organism evidence="1 2">
    <name type="scientific">Candidatus Johnevansia muelleri</name>
    <dbReference type="NCBI Taxonomy" id="1495769"/>
    <lineage>
        <taxon>Bacteria</taxon>
        <taxon>Pseudomonadati</taxon>
        <taxon>Pseudomonadota</taxon>
        <taxon>Gammaproteobacteria</taxon>
        <taxon>Candidatus Johnevansiales</taxon>
        <taxon>Candidatus Johnevansiaceae</taxon>
        <taxon>Candidatus Johnevansia</taxon>
    </lineage>
</organism>
<accession>A0A078KDN5</accession>
<dbReference type="STRING" id="1495769.CEM_041"/>
<dbReference type="Proteomes" id="UP000032420">
    <property type="component" value="Chromosome I"/>
</dbReference>
<dbReference type="AlphaFoldDB" id="A0A078KDN5"/>
<sequence length="156" mass="18739">MDNFFFKKKIVILRDVEACFIPNLKKTLLPKYVIGNLLKFNENLSASIIYKNNIYLINNLDVLSFYNKNYINVNDEMLKDYILKELHIFFKTEKQIYYNIFINNLFKSGKRVNIIIIINYPNYNISNILVYKIQNKIMKIYTITQINININYIDLK</sequence>
<dbReference type="KEGG" id="eme:CEM_041"/>
<evidence type="ECO:0000313" key="1">
    <source>
        <dbReference type="EMBL" id="CDZ16313.1"/>
    </source>
</evidence>
<dbReference type="EMBL" id="LM655252">
    <property type="protein sequence ID" value="CDZ16313.1"/>
    <property type="molecule type" value="Genomic_DNA"/>
</dbReference>
<keyword evidence="2" id="KW-1185">Reference proteome</keyword>
<evidence type="ECO:0000313" key="2">
    <source>
        <dbReference type="Proteomes" id="UP000032420"/>
    </source>
</evidence>
<reference evidence="2" key="1">
    <citation type="submission" date="2014-07" db="EMBL/GenBank/DDBJ databases">
        <authorList>
            <person name="Santos-Garcia D."/>
        </authorList>
    </citation>
    <scope>NUCLEOTIDE SEQUENCE [LARGE SCALE GENOMIC DNA]</scope>
</reference>
<name>A0A078KDN5_9GAMM</name>